<feature type="domain" description="Thioredoxin" evidence="8">
    <location>
        <begin position="28"/>
        <end position="117"/>
    </location>
</feature>
<dbReference type="AlphaFoldDB" id="A0A1R2D1P2"/>
<evidence type="ECO:0000256" key="7">
    <source>
        <dbReference type="ARBA" id="ARBA00023284"/>
    </source>
</evidence>
<gene>
    <name evidence="9" type="ORF">SteCoe_1551</name>
</gene>
<dbReference type="GO" id="GO:0005788">
    <property type="term" value="C:endoplasmic reticulum lumen"/>
    <property type="evidence" value="ECO:0007669"/>
    <property type="project" value="UniProtKB-SubCell"/>
</dbReference>
<dbReference type="Pfam" id="PF13848">
    <property type="entry name" value="Thioredoxin_6"/>
    <property type="match status" value="1"/>
</dbReference>
<dbReference type="SUPFAM" id="SSF52833">
    <property type="entry name" value="Thioredoxin-like"/>
    <property type="match status" value="3"/>
</dbReference>
<evidence type="ECO:0000256" key="3">
    <source>
        <dbReference type="ARBA" id="ARBA00006347"/>
    </source>
</evidence>
<keyword evidence="6" id="KW-0413">Isomerase</keyword>
<comment type="subcellular location">
    <subcellularLocation>
        <location evidence="2">Endoplasmic reticulum lumen</location>
    </subcellularLocation>
</comment>
<dbReference type="PANTHER" id="PTHR18929:SF132">
    <property type="entry name" value="PROTEIN DISULFIDE-ISOMERASE A3"/>
    <property type="match status" value="1"/>
</dbReference>
<dbReference type="Proteomes" id="UP000187209">
    <property type="component" value="Unassembled WGS sequence"/>
</dbReference>
<dbReference type="InterPro" id="IPR013766">
    <property type="entry name" value="Thioredoxin_domain"/>
</dbReference>
<evidence type="ECO:0000256" key="1">
    <source>
        <dbReference type="ARBA" id="ARBA00001182"/>
    </source>
</evidence>
<evidence type="ECO:0000259" key="8">
    <source>
        <dbReference type="Pfam" id="PF00085"/>
    </source>
</evidence>
<comment type="similarity">
    <text evidence="3">Belongs to the protein disulfide isomerase family.</text>
</comment>
<reference evidence="9 10" key="1">
    <citation type="submission" date="2016-11" db="EMBL/GenBank/DDBJ databases">
        <title>The macronuclear genome of Stentor coeruleus: a giant cell with tiny introns.</title>
        <authorList>
            <person name="Slabodnick M."/>
            <person name="Ruby J.G."/>
            <person name="Reiff S.B."/>
            <person name="Swart E.C."/>
            <person name="Gosai S."/>
            <person name="Prabakaran S."/>
            <person name="Witkowska E."/>
            <person name="Larue G.E."/>
            <person name="Fisher S."/>
            <person name="Freeman R.M."/>
            <person name="Gunawardena J."/>
            <person name="Chu W."/>
            <person name="Stover N.A."/>
            <person name="Gregory B.D."/>
            <person name="Nowacki M."/>
            <person name="Derisi J."/>
            <person name="Roy S.W."/>
            <person name="Marshall W.F."/>
            <person name="Sood P."/>
        </authorList>
    </citation>
    <scope>NUCLEOTIDE SEQUENCE [LARGE SCALE GENOMIC DNA]</scope>
    <source>
        <strain evidence="9">WM001</strain>
    </source>
</reference>
<sequence>MLFLLISLSFALAYECDYPNFYSGHLNITTEKQFRDLMKKEKLFILALSAKWCTHCCKIETSLVEALPEIEKKGLKLVRADLSTQTYFNKIIEKSESLPHIYIVYNNELKRFDGQVGPSLFTFIEKFSNPHQILSSVEEIDDFFSSSPSISLAMVGFIFDTSEDYLKIYQNFAINLLDWPYTKFGLVTDKFLIKSLHIAEKYILYLNSLVIYTNGEFKSLDLEMDTQLLPFVARNTLKVLDELTPFTFQIYRSLSLPMLVMFIDKENPEHYKYIEIYERIARDSYGDIGYLWMDGKQPNNAEKKRAVGIITDKLPALAFNLLDGRVFPFDETKEITKKSISIFIENFRNNKLESGAHKGLRTKSGELENKYKNTPYLKYDELEEKVLSEGTDVMLLIYDSRDEKSLGIAPNYNKVALRYSELNIPSIKIYRSDIVSDPVQTKLGTYIWPAIIFLPAFHKVKPYVQYTGEAKAVQLMFFAQKYADIKFELPELPHLSPDQIQAYWQQVNELDEEKREKVSAANERRNWDEYF</sequence>
<dbReference type="GO" id="GO:0034976">
    <property type="term" value="P:response to endoplasmic reticulum stress"/>
    <property type="evidence" value="ECO:0007669"/>
    <property type="project" value="TreeGrafter"/>
</dbReference>
<evidence type="ECO:0000313" key="9">
    <source>
        <dbReference type="EMBL" id="OMJ95175.1"/>
    </source>
</evidence>
<dbReference type="PROSITE" id="PS00194">
    <property type="entry name" value="THIOREDOXIN_1"/>
    <property type="match status" value="1"/>
</dbReference>
<dbReference type="PANTHER" id="PTHR18929">
    <property type="entry name" value="PROTEIN DISULFIDE ISOMERASE"/>
    <property type="match status" value="1"/>
</dbReference>
<dbReference type="Gene3D" id="3.40.30.10">
    <property type="entry name" value="Glutaredoxin"/>
    <property type="match status" value="4"/>
</dbReference>
<dbReference type="GO" id="GO:0003756">
    <property type="term" value="F:protein disulfide isomerase activity"/>
    <property type="evidence" value="ECO:0007669"/>
    <property type="project" value="UniProtKB-EC"/>
</dbReference>
<keyword evidence="5" id="KW-0256">Endoplasmic reticulum</keyword>
<dbReference type="EC" id="5.3.4.1" evidence="4"/>
<comment type="catalytic activity">
    <reaction evidence="1">
        <text>Catalyzes the rearrangement of -S-S- bonds in proteins.</text>
        <dbReference type="EC" id="5.3.4.1"/>
    </reaction>
</comment>
<accession>A0A1R2D1P2</accession>
<dbReference type="InterPro" id="IPR017937">
    <property type="entry name" value="Thioredoxin_CS"/>
</dbReference>
<name>A0A1R2D1P2_9CILI</name>
<proteinExistence type="inferred from homology"/>
<dbReference type="OrthoDB" id="427280at2759"/>
<organism evidence="9 10">
    <name type="scientific">Stentor coeruleus</name>
    <dbReference type="NCBI Taxonomy" id="5963"/>
    <lineage>
        <taxon>Eukaryota</taxon>
        <taxon>Sar</taxon>
        <taxon>Alveolata</taxon>
        <taxon>Ciliophora</taxon>
        <taxon>Postciliodesmatophora</taxon>
        <taxon>Heterotrichea</taxon>
        <taxon>Heterotrichida</taxon>
        <taxon>Stentoridae</taxon>
        <taxon>Stentor</taxon>
    </lineage>
</organism>
<evidence type="ECO:0000256" key="5">
    <source>
        <dbReference type="ARBA" id="ARBA00022824"/>
    </source>
</evidence>
<protein>
    <recommendedName>
        <fullName evidence="4">protein disulfide-isomerase</fullName>
        <ecNumber evidence="4">5.3.4.1</ecNumber>
    </recommendedName>
</protein>
<dbReference type="CDD" id="cd02982">
    <property type="entry name" value="PDI_b'_family"/>
    <property type="match status" value="1"/>
</dbReference>
<evidence type="ECO:0000313" key="10">
    <source>
        <dbReference type="Proteomes" id="UP000187209"/>
    </source>
</evidence>
<comment type="caution">
    <text evidence="9">The sequence shown here is derived from an EMBL/GenBank/DDBJ whole genome shotgun (WGS) entry which is preliminary data.</text>
</comment>
<keyword evidence="10" id="KW-1185">Reference proteome</keyword>
<evidence type="ECO:0000256" key="4">
    <source>
        <dbReference type="ARBA" id="ARBA00012723"/>
    </source>
</evidence>
<evidence type="ECO:0000256" key="6">
    <source>
        <dbReference type="ARBA" id="ARBA00023235"/>
    </source>
</evidence>
<dbReference type="GO" id="GO:0006457">
    <property type="term" value="P:protein folding"/>
    <property type="evidence" value="ECO:0007669"/>
    <property type="project" value="TreeGrafter"/>
</dbReference>
<keyword evidence="7" id="KW-0676">Redox-active center</keyword>
<dbReference type="EMBL" id="MPUH01000016">
    <property type="protein sequence ID" value="OMJ95175.1"/>
    <property type="molecule type" value="Genomic_DNA"/>
</dbReference>
<dbReference type="Pfam" id="PF00085">
    <property type="entry name" value="Thioredoxin"/>
    <property type="match status" value="1"/>
</dbReference>
<evidence type="ECO:0000256" key="2">
    <source>
        <dbReference type="ARBA" id="ARBA00004319"/>
    </source>
</evidence>
<dbReference type="InterPro" id="IPR036249">
    <property type="entry name" value="Thioredoxin-like_sf"/>
</dbReference>